<dbReference type="Proteomes" id="UP000008827">
    <property type="component" value="Chromosome 13"/>
</dbReference>
<organism evidence="2">
    <name type="scientific">Glycine max</name>
    <name type="common">Soybean</name>
    <name type="synonym">Glycine hispida</name>
    <dbReference type="NCBI Taxonomy" id="3847"/>
    <lineage>
        <taxon>Eukaryota</taxon>
        <taxon>Viridiplantae</taxon>
        <taxon>Streptophyta</taxon>
        <taxon>Embryophyta</taxon>
        <taxon>Tracheophyta</taxon>
        <taxon>Spermatophyta</taxon>
        <taxon>Magnoliopsida</taxon>
        <taxon>eudicotyledons</taxon>
        <taxon>Gunneridae</taxon>
        <taxon>Pentapetalae</taxon>
        <taxon>rosids</taxon>
        <taxon>fabids</taxon>
        <taxon>Fabales</taxon>
        <taxon>Fabaceae</taxon>
        <taxon>Papilionoideae</taxon>
        <taxon>50 kb inversion clade</taxon>
        <taxon>NPAAA clade</taxon>
        <taxon>indigoferoid/millettioid clade</taxon>
        <taxon>Phaseoleae</taxon>
        <taxon>Glycine</taxon>
        <taxon>Glycine subgen. Soja</taxon>
    </lineage>
</organism>
<evidence type="ECO:0000313" key="2">
    <source>
        <dbReference type="EMBL" id="KRH21597.1"/>
    </source>
</evidence>
<keyword evidence="1" id="KW-1133">Transmembrane helix</keyword>
<dbReference type="EnsemblPlants" id="KRH21597">
    <property type="protein sequence ID" value="KRH21597"/>
    <property type="gene ID" value="GLYMA_13G247900"/>
</dbReference>
<sequence length="107" mass="12681">MSYHDCLFLGATKVQYFITCTRFFFFLIYSFISFDMVPVDHHHQISLSFFIGLFNFIFLCHHSSMFIYVIMLPLFFLNILSNPLRSLFCFGYCMGLSCDTMYSINHC</sequence>
<name>A0A0R0GTK0_SOYBN</name>
<keyword evidence="1" id="KW-0812">Transmembrane</keyword>
<gene>
    <name evidence="2" type="ORF">GLYMA_13G247900</name>
</gene>
<keyword evidence="4" id="KW-1185">Reference proteome</keyword>
<evidence type="ECO:0000313" key="3">
    <source>
        <dbReference type="EnsemblPlants" id="KRH21597"/>
    </source>
</evidence>
<dbReference type="Gramene" id="KRH21597">
    <property type="protein sequence ID" value="KRH21597"/>
    <property type="gene ID" value="GLYMA_13G247900"/>
</dbReference>
<dbReference type="AlphaFoldDB" id="A0A0R0GTK0"/>
<dbReference type="EMBL" id="CM000846">
    <property type="protein sequence ID" value="KRH21597.1"/>
    <property type="molecule type" value="Genomic_DNA"/>
</dbReference>
<reference evidence="2" key="3">
    <citation type="submission" date="2018-07" db="EMBL/GenBank/DDBJ databases">
        <title>WGS assembly of Glycine max.</title>
        <authorList>
            <person name="Schmutz J."/>
            <person name="Cannon S."/>
            <person name="Schlueter J."/>
            <person name="Ma J."/>
            <person name="Mitros T."/>
            <person name="Nelson W."/>
            <person name="Hyten D."/>
            <person name="Song Q."/>
            <person name="Thelen J."/>
            <person name="Cheng J."/>
            <person name="Xu D."/>
            <person name="Hellsten U."/>
            <person name="May G."/>
            <person name="Yu Y."/>
            <person name="Sakurai T."/>
            <person name="Umezawa T."/>
            <person name="Bhattacharyya M."/>
            <person name="Sandhu D."/>
            <person name="Valliyodan B."/>
            <person name="Lindquist E."/>
            <person name="Peto M."/>
            <person name="Grant D."/>
            <person name="Shu S."/>
            <person name="Goodstein D."/>
            <person name="Barry K."/>
            <person name="Futrell-Griggs M."/>
            <person name="Abernathy B."/>
            <person name="Du J."/>
            <person name="Tian Z."/>
            <person name="Zhu L."/>
            <person name="Gill N."/>
            <person name="Joshi T."/>
            <person name="Libault M."/>
            <person name="Sethuraman A."/>
            <person name="Zhang X."/>
            <person name="Shinozaki K."/>
            <person name="Nguyen H."/>
            <person name="Wing R."/>
            <person name="Cregan P."/>
            <person name="Specht J."/>
            <person name="Grimwood J."/>
            <person name="Rokhsar D."/>
            <person name="Stacey G."/>
            <person name="Shoemaker R."/>
            <person name="Jackson S."/>
        </authorList>
    </citation>
    <scope>NUCLEOTIDE SEQUENCE</scope>
    <source>
        <tissue evidence="2">Callus</tissue>
    </source>
</reference>
<dbReference type="InParanoid" id="A0A0R0GTK0"/>
<evidence type="ECO:0000256" key="1">
    <source>
        <dbReference type="SAM" id="Phobius"/>
    </source>
</evidence>
<proteinExistence type="predicted"/>
<feature type="transmembrane region" description="Helical" evidence="1">
    <location>
        <begin position="49"/>
        <end position="76"/>
    </location>
</feature>
<evidence type="ECO:0000313" key="4">
    <source>
        <dbReference type="Proteomes" id="UP000008827"/>
    </source>
</evidence>
<reference evidence="2 3" key="1">
    <citation type="journal article" date="2010" name="Nature">
        <title>Genome sequence of the palaeopolyploid soybean.</title>
        <authorList>
            <person name="Schmutz J."/>
            <person name="Cannon S.B."/>
            <person name="Schlueter J."/>
            <person name="Ma J."/>
            <person name="Mitros T."/>
            <person name="Nelson W."/>
            <person name="Hyten D.L."/>
            <person name="Song Q."/>
            <person name="Thelen J.J."/>
            <person name="Cheng J."/>
            <person name="Xu D."/>
            <person name="Hellsten U."/>
            <person name="May G.D."/>
            <person name="Yu Y."/>
            <person name="Sakurai T."/>
            <person name="Umezawa T."/>
            <person name="Bhattacharyya M.K."/>
            <person name="Sandhu D."/>
            <person name="Valliyodan B."/>
            <person name="Lindquist E."/>
            <person name="Peto M."/>
            <person name="Grant D."/>
            <person name="Shu S."/>
            <person name="Goodstein D."/>
            <person name="Barry K."/>
            <person name="Futrell-Griggs M."/>
            <person name="Abernathy B."/>
            <person name="Du J."/>
            <person name="Tian Z."/>
            <person name="Zhu L."/>
            <person name="Gill N."/>
            <person name="Joshi T."/>
            <person name="Libault M."/>
            <person name="Sethuraman A."/>
            <person name="Zhang X.-C."/>
            <person name="Shinozaki K."/>
            <person name="Nguyen H.T."/>
            <person name="Wing R.A."/>
            <person name="Cregan P."/>
            <person name="Specht J."/>
            <person name="Grimwood J."/>
            <person name="Rokhsar D."/>
            <person name="Stacey G."/>
            <person name="Shoemaker R.C."/>
            <person name="Jackson S.A."/>
        </authorList>
    </citation>
    <scope>NUCLEOTIDE SEQUENCE [LARGE SCALE GENOMIC DNA]</scope>
    <source>
        <strain evidence="3">cv. Williams 82</strain>
        <tissue evidence="2">Callus</tissue>
    </source>
</reference>
<protein>
    <submittedName>
        <fullName evidence="2 3">Uncharacterized protein</fullName>
    </submittedName>
</protein>
<reference evidence="3" key="2">
    <citation type="submission" date="2018-02" db="UniProtKB">
        <authorList>
            <consortium name="EnsemblPlants"/>
        </authorList>
    </citation>
    <scope>IDENTIFICATION</scope>
    <source>
        <strain evidence="3">Williams 82</strain>
    </source>
</reference>
<feature type="transmembrane region" description="Helical" evidence="1">
    <location>
        <begin position="16"/>
        <end position="37"/>
    </location>
</feature>
<accession>A0A0R0GTK0</accession>
<keyword evidence="1" id="KW-0472">Membrane</keyword>